<name>A0A9W7ZZP8_9FUNG</name>
<evidence type="ECO:0000313" key="4">
    <source>
        <dbReference type="Proteomes" id="UP001150538"/>
    </source>
</evidence>
<evidence type="ECO:0000313" key="3">
    <source>
        <dbReference type="EMBL" id="KAJ1916067.1"/>
    </source>
</evidence>
<protein>
    <recommendedName>
        <fullName evidence="2">Glycosyl transferase family 25 domain-containing protein</fullName>
    </recommendedName>
</protein>
<reference evidence="3" key="1">
    <citation type="submission" date="2022-07" db="EMBL/GenBank/DDBJ databases">
        <title>Phylogenomic reconstructions and comparative analyses of Kickxellomycotina fungi.</title>
        <authorList>
            <person name="Reynolds N.K."/>
            <person name="Stajich J.E."/>
            <person name="Barry K."/>
            <person name="Grigoriev I.V."/>
            <person name="Crous P."/>
            <person name="Smith M.E."/>
        </authorList>
    </citation>
    <scope>NUCLEOTIDE SEQUENCE</scope>
    <source>
        <strain evidence="3">NBRC 100468</strain>
    </source>
</reference>
<dbReference type="EMBL" id="JANBPU010000117">
    <property type="protein sequence ID" value="KAJ1916067.1"/>
    <property type="molecule type" value="Genomic_DNA"/>
</dbReference>
<evidence type="ECO:0000259" key="2">
    <source>
        <dbReference type="Pfam" id="PF01755"/>
    </source>
</evidence>
<feature type="transmembrane region" description="Helical" evidence="1">
    <location>
        <begin position="20"/>
        <end position="36"/>
    </location>
</feature>
<comment type="caution">
    <text evidence="3">The sequence shown here is derived from an EMBL/GenBank/DDBJ whole genome shotgun (WGS) entry which is preliminary data.</text>
</comment>
<keyword evidence="1" id="KW-1133">Transmembrane helix</keyword>
<organism evidence="3 4">
    <name type="scientific">Mycoemilia scoparia</name>
    <dbReference type="NCBI Taxonomy" id="417184"/>
    <lineage>
        <taxon>Eukaryota</taxon>
        <taxon>Fungi</taxon>
        <taxon>Fungi incertae sedis</taxon>
        <taxon>Zoopagomycota</taxon>
        <taxon>Kickxellomycotina</taxon>
        <taxon>Kickxellomycetes</taxon>
        <taxon>Kickxellales</taxon>
        <taxon>Kickxellaceae</taxon>
        <taxon>Mycoemilia</taxon>
    </lineage>
</organism>
<keyword evidence="4" id="KW-1185">Reference proteome</keyword>
<proteinExistence type="predicted"/>
<dbReference type="OrthoDB" id="47375at2759"/>
<dbReference type="AlphaFoldDB" id="A0A9W7ZZP8"/>
<dbReference type="Pfam" id="PF01755">
    <property type="entry name" value="Glyco_transf_25"/>
    <property type="match status" value="1"/>
</dbReference>
<keyword evidence="1" id="KW-0812">Transmembrane</keyword>
<accession>A0A9W7ZZP8</accession>
<dbReference type="InterPro" id="IPR002654">
    <property type="entry name" value="Glyco_trans_25"/>
</dbReference>
<sequence>MVAILRKSRAISLTYTNKRGVLVLGALALVLTIYFVCFEKEVTIKIYNKLKFNNHNKALFYRPRLTKLSKKLWSANKLYTDHMYVISMQDKIKRRGRVQSVFDTLGLDVEYVRAIDFKAQRKSLNVSQEQIDKLETLKDVGCWLTMAQIWKDMLSKGYERVFIFEDDMDPPLDIHAHIRKGLSVIESQKDFFTDYLNKSRKHNDWQIYHVGHVSIKEYKNPPVDKSYTRTRRAFGPLALHAYILTRNGAKEFVERYGEKIDKEIDQIIAHSEYHHTIYGYSTEPTIITHRADFERPWLKGHSLYGGPPKSTIDHIKKYIGFYSEKEIVEMGL</sequence>
<evidence type="ECO:0000256" key="1">
    <source>
        <dbReference type="SAM" id="Phobius"/>
    </source>
</evidence>
<gene>
    <name evidence="3" type="ORF">H4219_003999</name>
</gene>
<dbReference type="Proteomes" id="UP001150538">
    <property type="component" value="Unassembled WGS sequence"/>
</dbReference>
<feature type="domain" description="Glycosyl transferase family 25" evidence="2">
    <location>
        <begin position="82"/>
        <end position="267"/>
    </location>
</feature>
<keyword evidence="1" id="KW-0472">Membrane</keyword>